<evidence type="ECO:0000256" key="1">
    <source>
        <dbReference type="SAM" id="Phobius"/>
    </source>
</evidence>
<dbReference type="HOGENOM" id="CLU_1400320_0_0_11"/>
<evidence type="ECO:0000313" key="3">
    <source>
        <dbReference type="EMBL" id="CAQ00293.1"/>
    </source>
</evidence>
<protein>
    <submittedName>
        <fullName evidence="3">Sortase sorted surface protein</fullName>
    </submittedName>
</protein>
<evidence type="ECO:0000256" key="2">
    <source>
        <dbReference type="SAM" id="SignalP"/>
    </source>
</evidence>
<gene>
    <name evidence="3" type="ordered locus">CMS0170</name>
</gene>
<feature type="transmembrane region" description="Helical" evidence="1">
    <location>
        <begin position="189"/>
        <end position="211"/>
    </location>
</feature>
<keyword evidence="2" id="KW-0732">Signal</keyword>
<accession>B0RIH8</accession>
<feature type="chain" id="PRO_5038944289" evidence="2">
    <location>
        <begin position="47"/>
        <end position="218"/>
    </location>
</feature>
<dbReference type="Proteomes" id="UP000001318">
    <property type="component" value="Chromosome"/>
</dbReference>
<dbReference type="EMBL" id="AM849034">
    <property type="protein sequence ID" value="CAQ00293.1"/>
    <property type="molecule type" value="Genomic_DNA"/>
</dbReference>
<reference evidence="3 4" key="1">
    <citation type="journal article" date="2008" name="J. Bacteriol.">
        <title>Genome of the actinomycete plant pathogen Clavibacter michiganensis subsp. sepedonicus suggests recent niche adaptation.</title>
        <authorList>
            <person name="Bentley S.D."/>
            <person name="Corton C."/>
            <person name="Brown S.E."/>
            <person name="Barron A."/>
            <person name="Clark L."/>
            <person name="Doggett J."/>
            <person name="Harris B."/>
            <person name="Ormond D."/>
            <person name="Quail M.A."/>
            <person name="May G."/>
            <person name="Francis D."/>
            <person name="Knudson D."/>
            <person name="Parkhill J."/>
            <person name="Ishimaru C.A."/>
        </authorList>
    </citation>
    <scope>NUCLEOTIDE SEQUENCE [LARGE SCALE GENOMIC DNA]</scope>
    <source>
        <strain evidence="4">ATCC 33113 / DSM 20744 / JCM 9667 / LMG 2889 / ICMP 2535 / C-1</strain>
    </source>
</reference>
<feature type="signal peptide" evidence="2">
    <location>
        <begin position="1"/>
        <end position="46"/>
    </location>
</feature>
<proteinExistence type="predicted"/>
<organism evidence="3 4">
    <name type="scientific">Clavibacter sepedonicus</name>
    <name type="common">Clavibacter michiganensis subsp. sepedonicus</name>
    <dbReference type="NCBI Taxonomy" id="31964"/>
    <lineage>
        <taxon>Bacteria</taxon>
        <taxon>Bacillati</taxon>
        <taxon>Actinomycetota</taxon>
        <taxon>Actinomycetes</taxon>
        <taxon>Micrococcales</taxon>
        <taxon>Microbacteriaceae</taxon>
        <taxon>Clavibacter</taxon>
    </lineage>
</organism>
<keyword evidence="4" id="KW-1185">Reference proteome</keyword>
<dbReference type="STRING" id="31964.CMS0170"/>
<evidence type="ECO:0000313" key="4">
    <source>
        <dbReference type="Proteomes" id="UP000001318"/>
    </source>
</evidence>
<keyword evidence="1" id="KW-0472">Membrane</keyword>
<keyword evidence="1" id="KW-0812">Transmembrane</keyword>
<dbReference type="AlphaFoldDB" id="B0RIH8"/>
<sequence>MIDGGPESASGPCAPRKAHIWGNHLFKKIIAGAAIALAATFSVATAANADPYTPEGGVTVSDPTVAPGQSTTLTFADGSFAPVVPVTITISGEDAANATLASFRTAPMAVTRSSITKNSTSAGGLRVTVTLPAGTATGSYAIAGTDTLGNTVSTTISVVAAAGNGTATGGSTADGAAGLPVTGGQLPVVLIWTGGGLLLLGAALVAVFATVRRQRATA</sequence>
<keyword evidence="1" id="KW-1133">Transmembrane helix</keyword>
<name>B0RIH8_CLASE</name>
<dbReference type="KEGG" id="cms:CMS0170"/>